<name>A0AA45C810_9BACT</name>
<dbReference type="PANTHER" id="PTHR42754:SF1">
    <property type="entry name" value="LIPOPROTEIN"/>
    <property type="match status" value="1"/>
</dbReference>
<comment type="caution">
    <text evidence="2">The sequence shown here is derived from an EMBL/GenBank/DDBJ whole genome shotgun (WGS) entry which is preliminary data.</text>
</comment>
<keyword evidence="1" id="KW-0812">Transmembrane</keyword>
<dbReference type="AlphaFoldDB" id="A0AA45C810"/>
<dbReference type="SUPFAM" id="SSF101898">
    <property type="entry name" value="NHL repeat"/>
    <property type="match status" value="1"/>
</dbReference>
<proteinExistence type="predicted"/>
<organism evidence="2 3">
    <name type="scientific">Oceanotoga teriensis</name>
    <dbReference type="NCBI Taxonomy" id="515440"/>
    <lineage>
        <taxon>Bacteria</taxon>
        <taxon>Thermotogati</taxon>
        <taxon>Thermotogota</taxon>
        <taxon>Thermotogae</taxon>
        <taxon>Petrotogales</taxon>
        <taxon>Petrotogaceae</taxon>
        <taxon>Oceanotoga</taxon>
    </lineage>
</organism>
<sequence>MKFIKGIIIIILVFIAIMLFISVFNVFNSKNYRSHENITSKTAYERQNFVDYIQNPDIIKNVSNSYYFKTIQDKGIVFNKVKNINNEKYAVLGYGDNNNLLYEFDIEGNIQKKFLIESGYVRFYDFAYKNGSYIFVGEKGQKPYILSIDSNGGKTWSNIFQKDGRFYVVNSTLDGFIVGGYSKKDDNRQAYIAELNSIGNKIWDSEYGREDAEEIKDIYVNPNYIVAVGVTNSNPKKQNDILILKYSREGVLKFDGEYGNSIYDEFTTSAIIDENNKLYVSGYIVPENQSTWKPFLLKTVSDIERDGQVKPEFFETKAVQNLSRILEMKKIGERIYTAGFSVEKWPDYDGFIKIMNLNGNLIEQKIFGTENEDRIYSFDIAEDHSIIAVGYQSAGNTVYPLILKTDSNYRLPGYEK</sequence>
<evidence type="ECO:0000313" key="2">
    <source>
        <dbReference type="EMBL" id="PWJ95699.1"/>
    </source>
</evidence>
<evidence type="ECO:0000256" key="1">
    <source>
        <dbReference type="SAM" id="Phobius"/>
    </source>
</evidence>
<keyword evidence="1" id="KW-0472">Membrane</keyword>
<dbReference type="PANTHER" id="PTHR42754">
    <property type="entry name" value="ENDOGLUCANASE"/>
    <property type="match status" value="1"/>
</dbReference>
<reference evidence="2 3" key="1">
    <citation type="submission" date="2018-05" db="EMBL/GenBank/DDBJ databases">
        <title>Genomic Encyclopedia of Type Strains, Phase IV (KMG-IV): sequencing the most valuable type-strain genomes for metagenomic binning, comparative biology and taxonomic classification.</title>
        <authorList>
            <person name="Goeker M."/>
        </authorList>
    </citation>
    <scope>NUCLEOTIDE SEQUENCE [LARGE SCALE GENOMIC DNA]</scope>
    <source>
        <strain evidence="2 3">DSM 24906</strain>
    </source>
</reference>
<accession>A0AA45C810</accession>
<dbReference type="EMBL" id="QGGI01000004">
    <property type="protein sequence ID" value="PWJ95699.1"/>
    <property type="molecule type" value="Genomic_DNA"/>
</dbReference>
<dbReference type="Proteomes" id="UP000245921">
    <property type="component" value="Unassembled WGS sequence"/>
</dbReference>
<keyword evidence="1" id="KW-1133">Transmembrane helix</keyword>
<keyword evidence="3" id="KW-1185">Reference proteome</keyword>
<protein>
    <submittedName>
        <fullName evidence="2">Uncharacterized protein</fullName>
    </submittedName>
</protein>
<evidence type="ECO:0000313" key="3">
    <source>
        <dbReference type="Proteomes" id="UP000245921"/>
    </source>
</evidence>
<gene>
    <name evidence="2" type="ORF">C7380_104115</name>
</gene>
<feature type="transmembrane region" description="Helical" evidence="1">
    <location>
        <begin position="7"/>
        <end position="27"/>
    </location>
</feature>
<dbReference type="RefSeq" id="WP_109604229.1">
    <property type="nucleotide sequence ID" value="NZ_JAMHJO010000008.1"/>
</dbReference>